<dbReference type="AlphaFoldDB" id="A0A914V7X7"/>
<dbReference type="InterPro" id="IPR001747">
    <property type="entry name" value="Vitellogenin_N"/>
</dbReference>
<dbReference type="InterPro" id="IPR015819">
    <property type="entry name" value="Lipid_transp_b-sht_shell"/>
</dbReference>
<dbReference type="PANTHER" id="PTHR23345:SF15">
    <property type="entry name" value="VITELLOGENIN 1-RELATED"/>
    <property type="match status" value="1"/>
</dbReference>
<dbReference type="SUPFAM" id="SSF81321">
    <property type="entry name" value="Family A G protein-coupled receptor-like"/>
    <property type="match status" value="1"/>
</dbReference>
<dbReference type="Proteomes" id="UP000887566">
    <property type="component" value="Unplaced"/>
</dbReference>
<evidence type="ECO:0000313" key="9">
    <source>
        <dbReference type="Proteomes" id="UP000887566"/>
    </source>
</evidence>
<keyword evidence="9" id="KW-1185">Reference proteome</keyword>
<dbReference type="Gene3D" id="2.30.230.10">
    <property type="entry name" value="Lipovitellin, beta-sheet shell regions, chain A"/>
    <property type="match status" value="1"/>
</dbReference>
<dbReference type="PROSITE" id="PS50262">
    <property type="entry name" value="G_PROTEIN_RECEP_F1_2"/>
    <property type="match status" value="1"/>
</dbReference>
<dbReference type="Gene3D" id="1.20.1070.10">
    <property type="entry name" value="Rhodopsin 7-helix transmembrane proteins"/>
    <property type="match status" value="1"/>
</dbReference>
<evidence type="ECO:0000256" key="4">
    <source>
        <dbReference type="ARBA" id="ARBA00022761"/>
    </source>
</evidence>
<evidence type="ECO:0000256" key="5">
    <source>
        <dbReference type="ARBA" id="ARBA00022989"/>
    </source>
</evidence>
<keyword evidence="3" id="KW-0732">Signal</keyword>
<proteinExistence type="predicted"/>
<accession>A0A914V7X7</accession>
<feature type="transmembrane region" description="Helical" evidence="7">
    <location>
        <begin position="158"/>
        <end position="182"/>
    </location>
</feature>
<organism evidence="9 10">
    <name type="scientific">Plectus sambesii</name>
    <dbReference type="NCBI Taxonomy" id="2011161"/>
    <lineage>
        <taxon>Eukaryota</taxon>
        <taxon>Metazoa</taxon>
        <taxon>Ecdysozoa</taxon>
        <taxon>Nematoda</taxon>
        <taxon>Chromadorea</taxon>
        <taxon>Plectida</taxon>
        <taxon>Plectina</taxon>
        <taxon>Plectoidea</taxon>
        <taxon>Plectidae</taxon>
        <taxon>Plectus</taxon>
    </lineage>
</organism>
<feature type="domain" description="G-protein coupled receptors family 1 profile" evidence="8">
    <location>
        <begin position="1"/>
        <end position="214"/>
    </location>
</feature>
<evidence type="ECO:0000256" key="6">
    <source>
        <dbReference type="ARBA" id="ARBA00023136"/>
    </source>
</evidence>
<dbReference type="GO" id="GO:0004930">
    <property type="term" value="F:G protein-coupled receptor activity"/>
    <property type="evidence" value="ECO:0007669"/>
    <property type="project" value="InterPro"/>
</dbReference>
<dbReference type="SUPFAM" id="SSF56968">
    <property type="entry name" value="Lipovitellin-phosvitin complex, beta-sheet shell regions"/>
    <property type="match status" value="1"/>
</dbReference>
<evidence type="ECO:0000313" key="10">
    <source>
        <dbReference type="WBParaSite" id="PSAMB.scaffold1651size29009.g14253.t1"/>
    </source>
</evidence>
<dbReference type="PANTHER" id="PTHR23345">
    <property type="entry name" value="VITELLOGENIN-RELATED"/>
    <property type="match status" value="1"/>
</dbReference>
<comment type="subcellular location">
    <subcellularLocation>
        <location evidence="1">Membrane</location>
    </subcellularLocation>
</comment>
<feature type="transmembrane region" description="Helical" evidence="7">
    <location>
        <begin position="58"/>
        <end position="80"/>
    </location>
</feature>
<sequence length="364" mass="40336">MLQIFVWLGGISSRIANICKYLFGNSQALGVLVVAVNRYTAFMMPLRHKQLCRDGKLLTWSIAGSWIIAFLSIIPIMFIFEYKIYISEDDPTNRTIFLQWTNPTHLLCYALPVIIIGKGLIILFVFIFYGIIFAVTFKTRRSTARAATKAEKAALNMSIVGFAHCIGLAIALIFFIAQEIAWFGQSSTAVTLSTQSHERSTIGSMKVFVVLVLCAVGAFAVPTRFRREEPVQQALETCATQCSGAETKFKYAPGKAYEYDLKSETKVQLGGNQAQTTVVQTATVTINVQSPCELSMKLSNVKLTGADVPSTWASNLEKLPLRFSFEDGMVSNVCPQADEETWSLNIKRAILSTFQNALEGQDNE</sequence>
<keyword evidence="5 7" id="KW-1133">Transmembrane helix</keyword>
<evidence type="ECO:0000256" key="1">
    <source>
        <dbReference type="ARBA" id="ARBA00004370"/>
    </source>
</evidence>
<dbReference type="InterPro" id="IPR017452">
    <property type="entry name" value="GPCR_Rhodpsn_7TM"/>
</dbReference>
<dbReference type="InterPro" id="IPR015816">
    <property type="entry name" value="Vitellinogen_b-sht_N"/>
</dbReference>
<dbReference type="Pfam" id="PF01347">
    <property type="entry name" value="Vitellogenin_N"/>
    <property type="match status" value="1"/>
</dbReference>
<dbReference type="CDD" id="cd00637">
    <property type="entry name" value="7tm_classA_rhodopsin-like"/>
    <property type="match status" value="1"/>
</dbReference>
<evidence type="ECO:0000256" key="3">
    <source>
        <dbReference type="ARBA" id="ARBA00022729"/>
    </source>
</evidence>
<dbReference type="InterPro" id="IPR050733">
    <property type="entry name" value="Vitellogenin/Apolipophorin"/>
</dbReference>
<keyword evidence="4" id="KW-0758">Storage protein</keyword>
<protein>
    <submittedName>
        <fullName evidence="10">G-protein coupled receptors family 1 profile domain-containing protein</fullName>
    </submittedName>
</protein>
<feature type="transmembrane region" description="Helical" evidence="7">
    <location>
        <begin position="26"/>
        <end position="46"/>
    </location>
</feature>
<dbReference type="GO" id="GO:0005319">
    <property type="term" value="F:lipid transporter activity"/>
    <property type="evidence" value="ECO:0007669"/>
    <property type="project" value="InterPro"/>
</dbReference>
<reference evidence="10" key="1">
    <citation type="submission" date="2022-11" db="UniProtKB">
        <authorList>
            <consortium name="WormBaseParasite"/>
        </authorList>
    </citation>
    <scope>IDENTIFICATION</scope>
</reference>
<name>A0A914V7X7_9BILA</name>
<feature type="transmembrane region" description="Helical" evidence="7">
    <location>
        <begin position="109"/>
        <end position="137"/>
    </location>
</feature>
<dbReference type="WBParaSite" id="PSAMB.scaffold1651size29009.g14253.t1">
    <property type="protein sequence ID" value="PSAMB.scaffold1651size29009.g14253.t1"/>
    <property type="gene ID" value="PSAMB.scaffold1651size29009.g14253"/>
</dbReference>
<dbReference type="InterPro" id="IPR000276">
    <property type="entry name" value="GPCR_Rhodpsn"/>
</dbReference>
<evidence type="ECO:0000256" key="2">
    <source>
        <dbReference type="ARBA" id="ARBA00022692"/>
    </source>
</evidence>
<dbReference type="Pfam" id="PF00001">
    <property type="entry name" value="7tm_1"/>
    <property type="match status" value="1"/>
</dbReference>
<keyword evidence="6 7" id="KW-0472">Membrane</keyword>
<evidence type="ECO:0000259" key="8">
    <source>
        <dbReference type="PROSITE" id="PS50262"/>
    </source>
</evidence>
<feature type="transmembrane region" description="Helical" evidence="7">
    <location>
        <begin position="202"/>
        <end position="221"/>
    </location>
</feature>
<dbReference type="GO" id="GO:0016020">
    <property type="term" value="C:membrane"/>
    <property type="evidence" value="ECO:0007669"/>
    <property type="project" value="UniProtKB-SubCell"/>
</dbReference>
<keyword evidence="2 7" id="KW-0812">Transmembrane</keyword>
<evidence type="ECO:0000256" key="7">
    <source>
        <dbReference type="SAM" id="Phobius"/>
    </source>
</evidence>